<protein>
    <submittedName>
        <fullName evidence="1">Uncharacterized protein</fullName>
    </submittedName>
</protein>
<feature type="non-terminal residue" evidence="1">
    <location>
        <position position="1"/>
    </location>
</feature>
<sequence length="136" mass="15558">PGNLRTRLARLLFRYRRTPTKDGKCPSELLLGYRIRPRIDCYLPKHSRSRPSKSSSRLLFAGRTVWSRNFGGGHRWIPGVIRSSEVALMAMVDTSQGEHWQHADQLRTRVPSRTGQPFARELCIAPSKLLLMTDDS</sequence>
<accession>A0AC60QUJ2</accession>
<dbReference type="Proteomes" id="UP000805193">
    <property type="component" value="Unassembled WGS sequence"/>
</dbReference>
<evidence type="ECO:0000313" key="1">
    <source>
        <dbReference type="EMBL" id="KAG0439950.1"/>
    </source>
</evidence>
<feature type="non-terminal residue" evidence="1">
    <location>
        <position position="136"/>
    </location>
</feature>
<reference evidence="1 2" key="1">
    <citation type="journal article" date="2020" name="Cell">
        <title>Large-Scale Comparative Analyses of Tick Genomes Elucidate Their Genetic Diversity and Vector Capacities.</title>
        <authorList>
            <consortium name="Tick Genome and Microbiome Consortium (TIGMIC)"/>
            <person name="Jia N."/>
            <person name="Wang J."/>
            <person name="Shi W."/>
            <person name="Du L."/>
            <person name="Sun Y."/>
            <person name="Zhan W."/>
            <person name="Jiang J.F."/>
            <person name="Wang Q."/>
            <person name="Zhang B."/>
            <person name="Ji P."/>
            <person name="Bell-Sakyi L."/>
            <person name="Cui X.M."/>
            <person name="Yuan T.T."/>
            <person name="Jiang B.G."/>
            <person name="Yang W.F."/>
            <person name="Lam T.T."/>
            <person name="Chang Q.C."/>
            <person name="Ding S.J."/>
            <person name="Wang X.J."/>
            <person name="Zhu J.G."/>
            <person name="Ruan X.D."/>
            <person name="Zhao L."/>
            <person name="Wei J.T."/>
            <person name="Ye R.Z."/>
            <person name="Que T.C."/>
            <person name="Du C.H."/>
            <person name="Zhou Y.H."/>
            <person name="Cheng J.X."/>
            <person name="Dai P.F."/>
            <person name="Guo W.B."/>
            <person name="Han X.H."/>
            <person name="Huang E.J."/>
            <person name="Li L.F."/>
            <person name="Wei W."/>
            <person name="Gao Y.C."/>
            <person name="Liu J.Z."/>
            <person name="Shao H.Z."/>
            <person name="Wang X."/>
            <person name="Wang C.C."/>
            <person name="Yang T.C."/>
            <person name="Huo Q.B."/>
            <person name="Li W."/>
            <person name="Chen H.Y."/>
            <person name="Chen S.E."/>
            <person name="Zhou L.G."/>
            <person name="Ni X.B."/>
            <person name="Tian J.H."/>
            <person name="Sheng Y."/>
            <person name="Liu T."/>
            <person name="Pan Y.S."/>
            <person name="Xia L.Y."/>
            <person name="Li J."/>
            <person name="Zhao F."/>
            <person name="Cao W.C."/>
        </authorList>
    </citation>
    <scope>NUCLEOTIDE SEQUENCE [LARGE SCALE GENOMIC DNA]</scope>
    <source>
        <strain evidence="1">Iper-2018</strain>
    </source>
</reference>
<organism evidence="1 2">
    <name type="scientific">Ixodes persulcatus</name>
    <name type="common">Taiga tick</name>
    <dbReference type="NCBI Taxonomy" id="34615"/>
    <lineage>
        <taxon>Eukaryota</taxon>
        <taxon>Metazoa</taxon>
        <taxon>Ecdysozoa</taxon>
        <taxon>Arthropoda</taxon>
        <taxon>Chelicerata</taxon>
        <taxon>Arachnida</taxon>
        <taxon>Acari</taxon>
        <taxon>Parasitiformes</taxon>
        <taxon>Ixodida</taxon>
        <taxon>Ixodoidea</taxon>
        <taxon>Ixodidae</taxon>
        <taxon>Ixodinae</taxon>
        <taxon>Ixodes</taxon>
    </lineage>
</organism>
<keyword evidence="2" id="KW-1185">Reference proteome</keyword>
<dbReference type="EMBL" id="JABSTQ010005173">
    <property type="protein sequence ID" value="KAG0439950.1"/>
    <property type="molecule type" value="Genomic_DNA"/>
</dbReference>
<proteinExistence type="predicted"/>
<name>A0AC60QUJ2_IXOPE</name>
<gene>
    <name evidence="1" type="ORF">HPB47_016457</name>
</gene>
<evidence type="ECO:0000313" key="2">
    <source>
        <dbReference type="Proteomes" id="UP000805193"/>
    </source>
</evidence>
<comment type="caution">
    <text evidence="1">The sequence shown here is derived from an EMBL/GenBank/DDBJ whole genome shotgun (WGS) entry which is preliminary data.</text>
</comment>